<dbReference type="Proteomes" id="UP001237595">
    <property type="component" value="Unassembled WGS sequence"/>
</dbReference>
<gene>
    <name evidence="1" type="ORF">QFW96_00855</name>
</gene>
<dbReference type="RefSeq" id="WP_281453517.1">
    <property type="nucleotide sequence ID" value="NZ_JASAOF010000001.1"/>
</dbReference>
<comment type="caution">
    <text evidence="1">The sequence shown here is derived from an EMBL/GenBank/DDBJ whole genome shotgun (WGS) entry which is preliminary data.</text>
</comment>
<accession>A0ABT6PI13</accession>
<name>A0ABT6PI13_9PSEU</name>
<evidence type="ECO:0000313" key="1">
    <source>
        <dbReference type="EMBL" id="MDI2027131.1"/>
    </source>
</evidence>
<organism evidence="1 2">
    <name type="scientific">Saccharopolyspora ipomoeae</name>
    <dbReference type="NCBI Taxonomy" id="3042027"/>
    <lineage>
        <taxon>Bacteria</taxon>
        <taxon>Bacillati</taxon>
        <taxon>Actinomycetota</taxon>
        <taxon>Actinomycetes</taxon>
        <taxon>Pseudonocardiales</taxon>
        <taxon>Pseudonocardiaceae</taxon>
        <taxon>Saccharopolyspora</taxon>
    </lineage>
</organism>
<protein>
    <submittedName>
        <fullName evidence="1">Uncharacterized protein</fullName>
    </submittedName>
</protein>
<reference evidence="1 2" key="1">
    <citation type="submission" date="2023-04" db="EMBL/GenBank/DDBJ databases">
        <title>Draft genome sequence of Saccharopolyspora sp. TS4A08 isolated from sweet potato rhizospheric soil.</title>
        <authorList>
            <person name="Suksaard P."/>
            <person name="Duangmal K."/>
        </authorList>
    </citation>
    <scope>NUCLEOTIDE SEQUENCE [LARGE SCALE GENOMIC DNA]</scope>
    <source>
        <strain evidence="1 2">TS4A08</strain>
    </source>
</reference>
<dbReference type="EMBL" id="JASAOF010000001">
    <property type="protein sequence ID" value="MDI2027131.1"/>
    <property type="molecule type" value="Genomic_DNA"/>
</dbReference>
<keyword evidence="2" id="KW-1185">Reference proteome</keyword>
<evidence type="ECO:0000313" key="2">
    <source>
        <dbReference type="Proteomes" id="UP001237595"/>
    </source>
</evidence>
<proteinExistence type="predicted"/>
<sequence>MPKRVFAEGDPMPRLWEADPAASFKRRLGKSALELGATENDPTCPDVWELDNGDVAVIGRDLTDSYEGRLPEGVDVGEDERLVVIPGRMMRSAKVDIPDE</sequence>